<name>V9DJ21_9EURO</name>
<dbReference type="VEuPathDB" id="FungiDB:G647_03120"/>
<evidence type="ECO:0000313" key="3">
    <source>
        <dbReference type="Proteomes" id="UP000030678"/>
    </source>
</evidence>
<dbReference type="PANTHER" id="PTHR34693">
    <property type="entry name" value="PROTEIN PAR32"/>
    <property type="match status" value="1"/>
</dbReference>
<protein>
    <submittedName>
        <fullName evidence="2">Uncharacterized protein</fullName>
    </submittedName>
</protein>
<proteinExistence type="predicted"/>
<dbReference type="AlphaFoldDB" id="V9DJ21"/>
<evidence type="ECO:0000256" key="1">
    <source>
        <dbReference type="SAM" id="MobiDB-lite"/>
    </source>
</evidence>
<dbReference type="InterPro" id="IPR022024">
    <property type="entry name" value="DUF3602"/>
</dbReference>
<dbReference type="HOGENOM" id="CLU_115686_1_0_1"/>
<dbReference type="RefSeq" id="XP_008725688.1">
    <property type="nucleotide sequence ID" value="XM_008727466.1"/>
</dbReference>
<dbReference type="OrthoDB" id="2537432at2759"/>
<evidence type="ECO:0000313" key="2">
    <source>
        <dbReference type="EMBL" id="ETI26343.1"/>
    </source>
</evidence>
<accession>V9DJ21</accession>
<organism evidence="2 3">
    <name type="scientific">Cladophialophora carrionii CBS 160.54</name>
    <dbReference type="NCBI Taxonomy" id="1279043"/>
    <lineage>
        <taxon>Eukaryota</taxon>
        <taxon>Fungi</taxon>
        <taxon>Dikarya</taxon>
        <taxon>Ascomycota</taxon>
        <taxon>Pezizomycotina</taxon>
        <taxon>Eurotiomycetes</taxon>
        <taxon>Chaetothyriomycetidae</taxon>
        <taxon>Chaetothyriales</taxon>
        <taxon>Herpotrichiellaceae</taxon>
        <taxon>Cladophialophora</taxon>
    </lineage>
</organism>
<sequence>MHLHEVSAEIAELLQLTQHVAGPDMANVSHGRGGAANIKPDTQTYVDGEIVREGPVGNQGDGPYSAGRGGAGNIDHQGSKAHTAPADADIIPETATRIAKEESHHVGRGGAGNELHVHDKKTGFMDKLKGLFGSSPAKK</sequence>
<gene>
    <name evidence="2" type="ORF">G647_03120</name>
</gene>
<dbReference type="InterPro" id="IPR053203">
    <property type="entry name" value="Cisplatin_resist-associated"/>
</dbReference>
<reference evidence="2 3" key="1">
    <citation type="submission" date="2013-03" db="EMBL/GenBank/DDBJ databases">
        <title>The Genome Sequence of Cladophialophora carrionii CBS 160.54.</title>
        <authorList>
            <consortium name="The Broad Institute Genomics Platform"/>
            <person name="Cuomo C."/>
            <person name="de Hoog S."/>
            <person name="Gorbushina A."/>
            <person name="Walker B."/>
            <person name="Young S.K."/>
            <person name="Zeng Q."/>
            <person name="Gargeya S."/>
            <person name="Fitzgerald M."/>
            <person name="Haas B."/>
            <person name="Abouelleil A."/>
            <person name="Allen A.W."/>
            <person name="Alvarado L."/>
            <person name="Arachchi H.M."/>
            <person name="Berlin A.M."/>
            <person name="Chapman S.B."/>
            <person name="Gainer-Dewar J."/>
            <person name="Goldberg J."/>
            <person name="Griggs A."/>
            <person name="Gujja S."/>
            <person name="Hansen M."/>
            <person name="Howarth C."/>
            <person name="Imamovic A."/>
            <person name="Ireland A."/>
            <person name="Larimer J."/>
            <person name="McCowan C."/>
            <person name="Murphy C."/>
            <person name="Pearson M."/>
            <person name="Poon T.W."/>
            <person name="Priest M."/>
            <person name="Roberts A."/>
            <person name="Saif S."/>
            <person name="Shea T."/>
            <person name="Sisk P."/>
            <person name="Sykes S."/>
            <person name="Wortman J."/>
            <person name="Nusbaum C."/>
            <person name="Birren B."/>
        </authorList>
    </citation>
    <scope>NUCLEOTIDE SEQUENCE [LARGE SCALE GENOMIC DNA]</scope>
    <source>
        <strain evidence="2 3">CBS 160.54</strain>
    </source>
</reference>
<dbReference type="GeneID" id="19981613"/>
<dbReference type="EMBL" id="KB822703">
    <property type="protein sequence ID" value="ETI26343.1"/>
    <property type="molecule type" value="Genomic_DNA"/>
</dbReference>
<feature type="region of interest" description="Disordered" evidence="1">
    <location>
        <begin position="53"/>
        <end position="88"/>
    </location>
</feature>
<dbReference type="Proteomes" id="UP000030678">
    <property type="component" value="Unassembled WGS sequence"/>
</dbReference>
<dbReference type="PANTHER" id="PTHR34693:SF3">
    <property type="match status" value="1"/>
</dbReference>
<dbReference type="Pfam" id="PF12223">
    <property type="entry name" value="DUF3602"/>
    <property type="match status" value="1"/>
</dbReference>